<accession>C9MUD1</accession>
<protein>
    <submittedName>
        <fullName evidence="1">Uncharacterized protein</fullName>
    </submittedName>
</protein>
<dbReference type="HOGENOM" id="CLU_469136_0_0_0"/>
<dbReference type="SMR" id="C9MUD1"/>
<reference evidence="1 2" key="1">
    <citation type="submission" date="2009-09" db="EMBL/GenBank/DDBJ databases">
        <authorList>
            <person name="Weinstock G."/>
            <person name="Sodergren E."/>
            <person name="Clifton S."/>
            <person name="Fulton L."/>
            <person name="Fulton B."/>
            <person name="Courtney L."/>
            <person name="Fronick C."/>
            <person name="Harrison M."/>
            <person name="Strong C."/>
            <person name="Farmer C."/>
            <person name="Delahaunty K."/>
            <person name="Markovic C."/>
            <person name="Hall O."/>
            <person name="Minx P."/>
            <person name="Tomlinson C."/>
            <person name="Mitreva M."/>
            <person name="Nelson J."/>
            <person name="Hou S."/>
            <person name="Wollam A."/>
            <person name="Pepin K.H."/>
            <person name="Johnson M."/>
            <person name="Bhonagiri V."/>
            <person name="Nash W.E."/>
            <person name="Warren W."/>
            <person name="Chinwalla A."/>
            <person name="Mardis E.R."/>
            <person name="Wilson R.K."/>
        </authorList>
    </citation>
    <scope>NUCLEOTIDE SEQUENCE [LARGE SCALE GENOMIC DNA]</scope>
    <source>
        <strain evidence="1 2">F0254</strain>
    </source>
</reference>
<dbReference type="Proteomes" id="UP000006233">
    <property type="component" value="Unassembled WGS sequence"/>
</dbReference>
<dbReference type="AlphaFoldDB" id="C9MUD1"/>
<comment type="caution">
    <text evidence="1">The sequence shown here is derived from an EMBL/GenBank/DDBJ whole genome shotgun (WGS) entry which is preliminary data.</text>
</comment>
<organism evidence="1 2">
    <name type="scientific">Leptotrichia hofstadii F0254</name>
    <dbReference type="NCBI Taxonomy" id="634994"/>
    <lineage>
        <taxon>Bacteria</taxon>
        <taxon>Fusobacteriati</taxon>
        <taxon>Fusobacteriota</taxon>
        <taxon>Fusobacteriia</taxon>
        <taxon>Fusobacteriales</taxon>
        <taxon>Leptotrichiaceae</taxon>
        <taxon>Leptotrichia</taxon>
    </lineage>
</organism>
<name>C9MUD1_9FUSO</name>
<dbReference type="EMBL" id="ACVB02000006">
    <property type="protein sequence ID" value="EEX75551.1"/>
    <property type="molecule type" value="Genomic_DNA"/>
</dbReference>
<gene>
    <name evidence="1" type="ORF">GCWU000323_00150</name>
</gene>
<dbReference type="Gene3D" id="3.40.50.300">
    <property type="entry name" value="P-loop containing nucleotide triphosphate hydrolases"/>
    <property type="match status" value="1"/>
</dbReference>
<evidence type="ECO:0000313" key="2">
    <source>
        <dbReference type="Proteomes" id="UP000006233"/>
    </source>
</evidence>
<dbReference type="eggNOG" id="COG0470">
    <property type="taxonomic scope" value="Bacteria"/>
</dbReference>
<evidence type="ECO:0000313" key="1">
    <source>
        <dbReference type="EMBL" id="EEX75551.1"/>
    </source>
</evidence>
<proteinExistence type="predicted"/>
<dbReference type="RefSeq" id="WP_006803486.1">
    <property type="nucleotide sequence ID" value="NZ_GG700632.1"/>
</dbReference>
<dbReference type="SUPFAM" id="SSF52540">
    <property type="entry name" value="P-loop containing nucleoside triphosphate hydrolases"/>
    <property type="match status" value="1"/>
</dbReference>
<dbReference type="InterPro" id="IPR027417">
    <property type="entry name" value="P-loop_NTPase"/>
</dbReference>
<dbReference type="STRING" id="634994.GCWU000323_00150"/>
<sequence length="581" mass="69749">MTDIIDEAKKHNERILSGIKTEIPFNDKKIEIPRDEIIEQINSYIDTQKYIIISGKSGSGKTAIIKEFYNKNELYSKSLQEDENEKSIPICVFRADEFDISHENDLSYLKNGLRHGFSFENFLKIYEDEKKKVVIIDSAERILELKKEVFLDIIQELNKNGWIIIFTIQDFCVNDLKDILKERNLLDKNCKNIQVKLLKLNELKKIKDDYNIKFPENENIIEVLKNLFYLNLYIECYSDDIKNIDLDGFYKSIWKKCIQGKKRGKEFIKLVLERCNENSFYIKDDGVDKNILLDLEKNGIITYYDDKDKDGYFITHDIYEELALKRHISNSYENKRNTLFVEIGNSIRMKREFRLWLSNKIINQFNDDLDEFIKENFQNKELEDEWKDEIIISVLSSNYSKKFFDYFENEIKENNFKMLKHMLKLILRVECDKKCNENGWGEILSFIFKYEDQFFSDNFDLDETTLKNLEIYAYSGIELDFILLEEKIEKRELNLVKLKNCINFYNNFELILPVLEKWCNFNRKGKITEKIRELITDTVKDNRKNWMINSEYKFEKIKNIISFTYENEPREVKRIFNILKN</sequence>